<dbReference type="Proteomes" id="UP001177023">
    <property type="component" value="Unassembled WGS sequence"/>
</dbReference>
<protein>
    <recommendedName>
        <fullName evidence="6">Tyrosine phosphatase</fullName>
    </recommendedName>
</protein>
<dbReference type="InterPro" id="IPR003595">
    <property type="entry name" value="Tyr_Pase_cat"/>
</dbReference>
<dbReference type="InterPro" id="IPR000387">
    <property type="entry name" value="Tyr_Pase_dom"/>
</dbReference>
<feature type="compositionally biased region" description="Basic and acidic residues" evidence="1">
    <location>
        <begin position="1"/>
        <end position="20"/>
    </location>
</feature>
<dbReference type="PROSITE" id="PS50055">
    <property type="entry name" value="TYR_PHOSPHATASE_PTP"/>
    <property type="match status" value="1"/>
</dbReference>
<evidence type="ECO:0000259" key="3">
    <source>
        <dbReference type="PROSITE" id="PS50056"/>
    </source>
</evidence>
<dbReference type="AlphaFoldDB" id="A0AA36C620"/>
<sequence length="720" mass="81245">MGNKHSSQEEYSERYTDKSRPKLLSVKPRPPSSSNVHKVQNRLSHAAVAAGPRVHGPKGLPGTKLPKATKTPLKASKQQAKPVAVVRPKGSSTTTKSCHSSKLEERTPPSANDDSSLQVNQEATLKSSETAIPCDYENTEDRHNAFVKVKVMVREEWLHSEYRISAPIRLIRPLGFVGIADSAMSWLRQAIKSVRQRRKKQEREGSPKSQYVTNMEATATAPYINRATSPYANDKDENRQSAESIGSSDSRSKSIDVKEATEPKEKDPDNSSRSKSLRSVSKKTTRPTTPPRKKMTPQNSGVKIGKKDAAGEDQESSRSMKIRKQVKAANAAHKDSKREKKRPPPLKPIQPVAPPPPIVRPSAQKFPKAEDRAKMRSLSNGNKRDSTTTPPKVELHRKNSAPIINKHGHQHPFYLRREAVLSISKDLDELEREWEKARDETVPHPDDCKAFYDPKNVSKNRYRDIPCLDRTRVKLRNWSTEYIHANYVSTKGHTQRFICTQGPTDHTMADFWHMVCQERSKLIVQLCDYFEAGKVKCGDYFPRELGQRLSYGPFVVACLEMSSFDSDDGVIHRQFKVTRIVGDRHLEHLVEHLHWSSWPDHGIPKIGNTAANLLDKITKSVSPVIVHCSAGIGRTGSIVALQLAIDQVEAGVPLDGLKDIIVSIRRQRAGGVQTEKQYLWVCRTLIDLWCDDTMNSHRQVTHFRADYDQRFALCHNRLQK</sequence>
<feature type="non-terminal residue" evidence="4">
    <location>
        <position position="720"/>
    </location>
</feature>
<dbReference type="Pfam" id="PF00102">
    <property type="entry name" value="Y_phosphatase"/>
    <property type="match status" value="1"/>
</dbReference>
<feature type="compositionally biased region" description="Polar residues" evidence="1">
    <location>
        <begin position="207"/>
        <end position="217"/>
    </location>
</feature>
<dbReference type="SUPFAM" id="SSF52799">
    <property type="entry name" value="(Phosphotyrosine protein) phosphatases II"/>
    <property type="match status" value="1"/>
</dbReference>
<feature type="compositionally biased region" description="Polar residues" evidence="1">
    <location>
        <begin position="109"/>
        <end position="118"/>
    </location>
</feature>
<feature type="compositionally biased region" description="Basic and acidic residues" evidence="1">
    <location>
        <begin position="305"/>
        <end position="318"/>
    </location>
</feature>
<feature type="region of interest" description="Disordered" evidence="1">
    <location>
        <begin position="1"/>
        <end position="118"/>
    </location>
</feature>
<comment type="caution">
    <text evidence="4">The sequence shown here is derived from an EMBL/GenBank/DDBJ whole genome shotgun (WGS) entry which is preliminary data.</text>
</comment>
<feature type="compositionally biased region" description="Polar residues" evidence="1">
    <location>
        <begin position="32"/>
        <end position="43"/>
    </location>
</feature>
<name>A0AA36C620_9BILA</name>
<feature type="compositionally biased region" description="Basic and acidic residues" evidence="1">
    <location>
        <begin position="250"/>
        <end position="272"/>
    </location>
</feature>
<organism evidence="4 5">
    <name type="scientific">Mesorhabditis spiculigera</name>
    <dbReference type="NCBI Taxonomy" id="96644"/>
    <lineage>
        <taxon>Eukaryota</taxon>
        <taxon>Metazoa</taxon>
        <taxon>Ecdysozoa</taxon>
        <taxon>Nematoda</taxon>
        <taxon>Chromadorea</taxon>
        <taxon>Rhabditida</taxon>
        <taxon>Rhabditina</taxon>
        <taxon>Rhabditomorpha</taxon>
        <taxon>Rhabditoidea</taxon>
        <taxon>Rhabditidae</taxon>
        <taxon>Mesorhabditinae</taxon>
        <taxon>Mesorhabditis</taxon>
    </lineage>
</organism>
<dbReference type="SMART" id="SM00194">
    <property type="entry name" value="PTPc"/>
    <property type="match status" value="1"/>
</dbReference>
<dbReference type="GO" id="GO:0004725">
    <property type="term" value="F:protein tyrosine phosphatase activity"/>
    <property type="evidence" value="ECO:0007669"/>
    <property type="project" value="InterPro"/>
</dbReference>
<feature type="compositionally biased region" description="Low complexity" evidence="1">
    <location>
        <begin position="89"/>
        <end position="100"/>
    </location>
</feature>
<feature type="region of interest" description="Disordered" evidence="1">
    <location>
        <begin position="196"/>
        <end position="397"/>
    </location>
</feature>
<dbReference type="PANTHER" id="PTHR46163:SF5">
    <property type="entry name" value="TYROSINE-PROTEIN PHOSPHATASE"/>
    <property type="match status" value="1"/>
</dbReference>
<dbReference type="Gene3D" id="3.90.190.10">
    <property type="entry name" value="Protein tyrosine phosphatase superfamily"/>
    <property type="match status" value="1"/>
</dbReference>
<dbReference type="PANTHER" id="PTHR46163">
    <property type="entry name" value="TYROSINE-PROTEIN PHOSPHATASE-RELATED"/>
    <property type="match status" value="1"/>
</dbReference>
<feature type="domain" description="Tyrosine specific protein phosphatases" evidence="3">
    <location>
        <begin position="604"/>
        <end position="679"/>
    </location>
</feature>
<accession>A0AA36C620</accession>
<dbReference type="SMART" id="SM00404">
    <property type="entry name" value="PTPc_motif"/>
    <property type="match status" value="1"/>
</dbReference>
<proteinExistence type="predicted"/>
<dbReference type="InterPro" id="IPR052782">
    <property type="entry name" value="Oocyte-zygote_transition_reg"/>
</dbReference>
<evidence type="ECO:0000256" key="1">
    <source>
        <dbReference type="SAM" id="MobiDB-lite"/>
    </source>
</evidence>
<dbReference type="PROSITE" id="PS50056">
    <property type="entry name" value="TYR_PHOSPHATASE_2"/>
    <property type="match status" value="1"/>
</dbReference>
<evidence type="ECO:0008006" key="6">
    <source>
        <dbReference type="Google" id="ProtNLM"/>
    </source>
</evidence>
<evidence type="ECO:0000313" key="5">
    <source>
        <dbReference type="Proteomes" id="UP001177023"/>
    </source>
</evidence>
<dbReference type="EMBL" id="CATQJA010000530">
    <property type="protein sequence ID" value="CAJ0561124.1"/>
    <property type="molecule type" value="Genomic_DNA"/>
</dbReference>
<dbReference type="InterPro" id="IPR000242">
    <property type="entry name" value="PTP_cat"/>
</dbReference>
<feature type="compositionally biased region" description="Pro residues" evidence="1">
    <location>
        <begin position="345"/>
        <end position="359"/>
    </location>
</feature>
<keyword evidence="5" id="KW-1185">Reference proteome</keyword>
<feature type="compositionally biased region" description="Basic residues" evidence="1">
    <location>
        <begin position="280"/>
        <end position="295"/>
    </location>
</feature>
<dbReference type="PRINTS" id="PR00700">
    <property type="entry name" value="PRTYPHPHTASE"/>
</dbReference>
<dbReference type="CDD" id="cd00047">
    <property type="entry name" value="PTPc"/>
    <property type="match status" value="1"/>
</dbReference>
<evidence type="ECO:0000313" key="4">
    <source>
        <dbReference type="EMBL" id="CAJ0561124.1"/>
    </source>
</evidence>
<dbReference type="InterPro" id="IPR029021">
    <property type="entry name" value="Prot-tyrosine_phosphatase-like"/>
</dbReference>
<dbReference type="InterPro" id="IPR016130">
    <property type="entry name" value="Tyr_Pase_AS"/>
</dbReference>
<gene>
    <name evidence="4" type="ORF">MSPICULIGERA_LOCUS1738</name>
</gene>
<feature type="domain" description="Tyrosine-protein phosphatase" evidence="2">
    <location>
        <begin position="430"/>
        <end position="688"/>
    </location>
</feature>
<dbReference type="PROSITE" id="PS00383">
    <property type="entry name" value="TYR_PHOSPHATASE_1"/>
    <property type="match status" value="1"/>
</dbReference>
<feature type="compositionally biased region" description="Low complexity" evidence="1">
    <location>
        <begin position="60"/>
        <end position="75"/>
    </location>
</feature>
<reference evidence="4" key="1">
    <citation type="submission" date="2023-06" db="EMBL/GenBank/DDBJ databases">
        <authorList>
            <person name="Delattre M."/>
        </authorList>
    </citation>
    <scope>NUCLEOTIDE SEQUENCE</scope>
    <source>
        <strain evidence="4">AF72</strain>
    </source>
</reference>
<evidence type="ECO:0000259" key="2">
    <source>
        <dbReference type="PROSITE" id="PS50055"/>
    </source>
</evidence>